<dbReference type="GO" id="GO:0032259">
    <property type="term" value="P:methylation"/>
    <property type="evidence" value="ECO:0007669"/>
    <property type="project" value="UniProtKB-KW"/>
</dbReference>
<evidence type="ECO:0000313" key="3">
    <source>
        <dbReference type="Proteomes" id="UP000783037"/>
    </source>
</evidence>
<dbReference type="EMBL" id="SUTK01000003">
    <property type="protein sequence ID" value="MBE6501069.1"/>
    <property type="molecule type" value="Genomic_DNA"/>
</dbReference>
<organism evidence="2 3">
    <name type="scientific">Methanobrevibacter thaueri</name>
    <dbReference type="NCBI Taxonomy" id="190975"/>
    <lineage>
        <taxon>Archaea</taxon>
        <taxon>Methanobacteriati</taxon>
        <taxon>Methanobacteriota</taxon>
        <taxon>Methanomada group</taxon>
        <taxon>Methanobacteria</taxon>
        <taxon>Methanobacteriales</taxon>
        <taxon>Methanobacteriaceae</taxon>
        <taxon>Methanobrevibacter</taxon>
    </lineage>
</organism>
<dbReference type="RefSeq" id="WP_303738189.1">
    <property type="nucleotide sequence ID" value="NZ_SUTK01000003.1"/>
</dbReference>
<feature type="domain" description="Ribosomal RNA methyltransferase FtsJ" evidence="1">
    <location>
        <begin position="18"/>
        <end position="95"/>
    </location>
</feature>
<dbReference type="InterPro" id="IPR029063">
    <property type="entry name" value="SAM-dependent_MTases_sf"/>
</dbReference>
<protein>
    <submittedName>
        <fullName evidence="2">SAM-dependent methyltransferase</fullName>
    </submittedName>
</protein>
<keyword evidence="2" id="KW-0808">Transferase</keyword>
<dbReference type="Gene3D" id="3.40.50.150">
    <property type="entry name" value="Vaccinia Virus protein VP39"/>
    <property type="match status" value="1"/>
</dbReference>
<dbReference type="SUPFAM" id="SSF53335">
    <property type="entry name" value="S-adenosyl-L-methionine-dependent methyltransferases"/>
    <property type="match status" value="1"/>
</dbReference>
<dbReference type="Proteomes" id="UP000783037">
    <property type="component" value="Unassembled WGS sequence"/>
</dbReference>
<dbReference type="GO" id="GO:0008168">
    <property type="term" value="F:methyltransferase activity"/>
    <property type="evidence" value="ECO:0007669"/>
    <property type="project" value="UniProtKB-KW"/>
</dbReference>
<keyword evidence="2" id="KW-0489">Methyltransferase</keyword>
<dbReference type="AlphaFoldDB" id="A0A8T3V894"/>
<gene>
    <name evidence="2" type="ORF">E7Z79_01355</name>
</gene>
<sequence length="171" mass="19422">MIKLCYDVKKYRSDLLELVEADDTVIELGCHVGGTTKLMAPECRVIAVDNSPEAVDEMKNIENVQFIPGDVRRHEIIAEAYKITQSCDVLAIDLGGGYHPDTTFKVFYIWSSTFKPKHTVIRNRGLLEFFNSASVGEEDYRTTTGYLESYHDSGIPPLIKEFDLWTPKLKK</sequence>
<dbReference type="Pfam" id="PF01728">
    <property type="entry name" value="FtsJ"/>
    <property type="match status" value="1"/>
</dbReference>
<accession>A0A8T3V894</accession>
<evidence type="ECO:0000259" key="1">
    <source>
        <dbReference type="Pfam" id="PF01728"/>
    </source>
</evidence>
<dbReference type="InterPro" id="IPR002877">
    <property type="entry name" value="RNA_MeTrfase_FtsJ_dom"/>
</dbReference>
<evidence type="ECO:0000313" key="2">
    <source>
        <dbReference type="EMBL" id="MBE6501069.1"/>
    </source>
</evidence>
<dbReference type="CDD" id="cd02440">
    <property type="entry name" value="AdoMet_MTases"/>
    <property type="match status" value="1"/>
</dbReference>
<name>A0A8T3V894_9EURY</name>
<proteinExistence type="predicted"/>
<reference evidence="2" key="1">
    <citation type="submission" date="2019-04" db="EMBL/GenBank/DDBJ databases">
        <title>Evolution of Biomass-Degrading Anaerobic Consortia Revealed by Metagenomics.</title>
        <authorList>
            <person name="Peng X."/>
        </authorList>
    </citation>
    <scope>NUCLEOTIDE SEQUENCE</scope>
    <source>
        <strain evidence="2">SIG18</strain>
    </source>
</reference>
<comment type="caution">
    <text evidence="2">The sequence shown here is derived from an EMBL/GenBank/DDBJ whole genome shotgun (WGS) entry which is preliminary data.</text>
</comment>